<evidence type="ECO:0000256" key="8">
    <source>
        <dbReference type="ARBA" id="ARBA00022848"/>
    </source>
</evidence>
<protein>
    <submittedName>
        <fullName evidence="16">Uncharacterized protein</fullName>
    </submittedName>
</protein>
<keyword evidence="11 14" id="KW-0503">Monooxygenase</keyword>
<dbReference type="PRINTS" id="PR00463">
    <property type="entry name" value="EP450I"/>
</dbReference>
<dbReference type="RefSeq" id="XP_039467577.1">
    <property type="nucleotide sequence ID" value="XM_039611643.1"/>
</dbReference>
<keyword evidence="10 13" id="KW-0408">Iron</keyword>
<keyword evidence="7" id="KW-0256">Endoplasmic reticulum</keyword>
<keyword evidence="6 13" id="KW-0479">Metal-binding</keyword>
<keyword evidence="8" id="KW-0492">Microsome</keyword>
<dbReference type="GO" id="GO:0006082">
    <property type="term" value="P:organic acid metabolic process"/>
    <property type="evidence" value="ECO:0007669"/>
    <property type="project" value="TreeGrafter"/>
</dbReference>
<dbReference type="PRINTS" id="PR00385">
    <property type="entry name" value="P450"/>
</dbReference>
<keyword evidence="15" id="KW-0812">Transmembrane</keyword>
<evidence type="ECO:0000256" key="1">
    <source>
        <dbReference type="ARBA" id="ARBA00001971"/>
    </source>
</evidence>
<sequence>MASRGRACVWIAIVSVGEDLIDCYPNKVSMAAMEDFLLYPPNVISLLVTVVILLAFYLICTILASERNYPPGPTPLPLFGNLLQLNRQPLHIALYELSKKYGPVFTVHLGPKKTVVLAGYKTIKQALLNVDAFSDKEVLPIISDLKLTHGIVFASGDSWREMRHFALTNLKEFGMGKTAIEEKIIEESECLIEVFEEKKGKAFDTAEAVSSAVSNIICSIVYGKRFEYDDPEFRVMLSRAIRNTQLLGSASVQLYNYFPMLFSWVKARKELIENAFANRRQIAALIKGLEDTLDPQMCRGLVDAFLARKIQLEASGNIDKNISSHYHEDNLLITVVNLFTAGSETTSTTIRYGLMFMAKYPGIQDKVQEELDQVVGNRQVRMGDRKSLPFTDAVIHEIQRLINTMPFIVRCVSQDVTFQSYFIKKGTPVIGVLSSAHWDENNWENSSAFNPAHFLDEKGNFRRREAFIPFSVGSRVCAGESLAKVELFLFFASLLQRFRFTPPPGMTGDDLDLTPVVGFTLTPLPHKLCAISRV</sequence>
<evidence type="ECO:0000256" key="12">
    <source>
        <dbReference type="ARBA" id="ARBA00023136"/>
    </source>
</evidence>
<dbReference type="InterPro" id="IPR036396">
    <property type="entry name" value="Cyt_P450_sf"/>
</dbReference>
<evidence type="ECO:0000256" key="6">
    <source>
        <dbReference type="ARBA" id="ARBA00022723"/>
    </source>
</evidence>
<evidence type="ECO:0000313" key="17">
    <source>
        <dbReference type="Proteomes" id="UP000472276"/>
    </source>
</evidence>
<feature type="binding site" description="axial binding residue" evidence="13">
    <location>
        <position position="477"/>
    </location>
    <ligand>
        <name>heme</name>
        <dbReference type="ChEBI" id="CHEBI:30413"/>
    </ligand>
    <ligandPart>
        <name>Fe</name>
        <dbReference type="ChEBI" id="CHEBI:18248"/>
    </ligandPart>
</feature>
<dbReference type="GO" id="GO:0020037">
    <property type="term" value="F:heme binding"/>
    <property type="evidence" value="ECO:0007669"/>
    <property type="project" value="InterPro"/>
</dbReference>
<evidence type="ECO:0000256" key="10">
    <source>
        <dbReference type="ARBA" id="ARBA00023004"/>
    </source>
</evidence>
<dbReference type="GO" id="GO:0005506">
    <property type="term" value="F:iron ion binding"/>
    <property type="evidence" value="ECO:0007669"/>
    <property type="project" value="InterPro"/>
</dbReference>
<dbReference type="SUPFAM" id="SSF48264">
    <property type="entry name" value="Cytochrome P450"/>
    <property type="match status" value="1"/>
</dbReference>
<keyword evidence="17" id="KW-1185">Reference proteome</keyword>
<dbReference type="AlphaFoldDB" id="A0A668SJS6"/>
<evidence type="ECO:0000256" key="9">
    <source>
        <dbReference type="ARBA" id="ARBA00023002"/>
    </source>
</evidence>
<evidence type="ECO:0000256" key="5">
    <source>
        <dbReference type="ARBA" id="ARBA00022617"/>
    </source>
</evidence>
<keyword evidence="9 14" id="KW-0560">Oxidoreductase</keyword>
<comment type="similarity">
    <text evidence="4 14">Belongs to the cytochrome P450 family.</text>
</comment>
<dbReference type="GO" id="GO:0005789">
    <property type="term" value="C:endoplasmic reticulum membrane"/>
    <property type="evidence" value="ECO:0007669"/>
    <property type="project" value="UniProtKB-SubCell"/>
</dbReference>
<dbReference type="GeneID" id="116325190"/>
<feature type="transmembrane region" description="Helical" evidence="15">
    <location>
        <begin position="43"/>
        <end position="64"/>
    </location>
</feature>
<dbReference type="OMA" id="NIMEIVF"/>
<comment type="subcellular location">
    <subcellularLocation>
        <location evidence="3">Endoplasmic reticulum membrane</location>
    </subcellularLocation>
    <subcellularLocation>
        <location evidence="2">Microsome membrane</location>
    </subcellularLocation>
</comment>
<dbReference type="PANTHER" id="PTHR24300:SF319">
    <property type="entry name" value="CYTOCHROME P450, FAMILY 2, SUBFAMILY AC, POLYPEPTIDE 1"/>
    <property type="match status" value="1"/>
</dbReference>
<evidence type="ECO:0000256" key="15">
    <source>
        <dbReference type="SAM" id="Phobius"/>
    </source>
</evidence>
<dbReference type="GO" id="GO:0016712">
    <property type="term" value="F:oxidoreductase activity, acting on paired donors, with incorporation or reduction of molecular oxygen, reduced flavin or flavoprotein as one donor, and incorporation of one atom of oxygen"/>
    <property type="evidence" value="ECO:0007669"/>
    <property type="project" value="TreeGrafter"/>
</dbReference>
<evidence type="ECO:0000256" key="11">
    <source>
        <dbReference type="ARBA" id="ARBA00023033"/>
    </source>
</evidence>
<keyword evidence="15" id="KW-1133">Transmembrane helix</keyword>
<dbReference type="GO" id="GO:0046222">
    <property type="term" value="P:aflatoxin metabolic process"/>
    <property type="evidence" value="ECO:0007669"/>
    <property type="project" value="UniProtKB-ARBA"/>
</dbReference>
<dbReference type="Pfam" id="PF00067">
    <property type="entry name" value="p450"/>
    <property type="match status" value="1"/>
</dbReference>
<organism evidence="16 17">
    <name type="scientific">Oreochromis aureus</name>
    <name type="common">Israeli tilapia</name>
    <name type="synonym">Chromis aureus</name>
    <dbReference type="NCBI Taxonomy" id="47969"/>
    <lineage>
        <taxon>Eukaryota</taxon>
        <taxon>Metazoa</taxon>
        <taxon>Chordata</taxon>
        <taxon>Craniata</taxon>
        <taxon>Vertebrata</taxon>
        <taxon>Euteleostomi</taxon>
        <taxon>Actinopterygii</taxon>
        <taxon>Neopterygii</taxon>
        <taxon>Teleostei</taxon>
        <taxon>Neoteleostei</taxon>
        <taxon>Acanthomorphata</taxon>
        <taxon>Ovalentaria</taxon>
        <taxon>Cichlomorphae</taxon>
        <taxon>Cichliformes</taxon>
        <taxon>Cichlidae</taxon>
        <taxon>African cichlids</taxon>
        <taxon>Pseudocrenilabrinae</taxon>
        <taxon>Oreochromini</taxon>
        <taxon>Oreochromis</taxon>
    </lineage>
</organism>
<dbReference type="InterPro" id="IPR017972">
    <property type="entry name" value="Cyt_P450_CS"/>
</dbReference>
<reference evidence="16" key="2">
    <citation type="submission" date="2025-09" db="UniProtKB">
        <authorList>
            <consortium name="Ensembl"/>
        </authorList>
    </citation>
    <scope>IDENTIFICATION</scope>
</reference>
<accession>A0A668SJS6</accession>
<reference evidence="16" key="1">
    <citation type="submission" date="2025-08" db="UniProtKB">
        <authorList>
            <consortium name="Ensembl"/>
        </authorList>
    </citation>
    <scope>IDENTIFICATION</scope>
</reference>
<evidence type="ECO:0000256" key="3">
    <source>
        <dbReference type="ARBA" id="ARBA00004586"/>
    </source>
</evidence>
<dbReference type="Proteomes" id="UP000472276">
    <property type="component" value="Unassembled WGS sequence"/>
</dbReference>
<proteinExistence type="inferred from homology"/>
<dbReference type="Ensembl" id="ENSOABT00000015285.2">
    <property type="protein sequence ID" value="ENSOABP00000014814.2"/>
    <property type="gene ID" value="ENSOABG00000007019.2"/>
</dbReference>
<evidence type="ECO:0000256" key="2">
    <source>
        <dbReference type="ARBA" id="ARBA00004524"/>
    </source>
</evidence>
<dbReference type="InterPro" id="IPR002401">
    <property type="entry name" value="Cyt_P450_E_grp-I"/>
</dbReference>
<name>A0A668SJS6_OREAU</name>
<dbReference type="GO" id="GO:0006805">
    <property type="term" value="P:xenobiotic metabolic process"/>
    <property type="evidence" value="ECO:0007669"/>
    <property type="project" value="TreeGrafter"/>
</dbReference>
<evidence type="ECO:0000256" key="14">
    <source>
        <dbReference type="RuleBase" id="RU000461"/>
    </source>
</evidence>
<dbReference type="Gene3D" id="1.10.630.10">
    <property type="entry name" value="Cytochrome P450"/>
    <property type="match status" value="1"/>
</dbReference>
<gene>
    <name evidence="16" type="primary">LOC116325190</name>
</gene>
<evidence type="ECO:0000256" key="13">
    <source>
        <dbReference type="PIRSR" id="PIRSR602401-1"/>
    </source>
</evidence>
<evidence type="ECO:0000256" key="4">
    <source>
        <dbReference type="ARBA" id="ARBA00010617"/>
    </source>
</evidence>
<comment type="cofactor">
    <cofactor evidence="1 13">
        <name>heme</name>
        <dbReference type="ChEBI" id="CHEBI:30413"/>
    </cofactor>
</comment>
<dbReference type="PROSITE" id="PS00086">
    <property type="entry name" value="CYTOCHROME_P450"/>
    <property type="match status" value="1"/>
</dbReference>
<keyword evidence="12 15" id="KW-0472">Membrane</keyword>
<dbReference type="PANTHER" id="PTHR24300">
    <property type="entry name" value="CYTOCHROME P450 508A4-RELATED"/>
    <property type="match status" value="1"/>
</dbReference>
<evidence type="ECO:0000256" key="7">
    <source>
        <dbReference type="ARBA" id="ARBA00022824"/>
    </source>
</evidence>
<keyword evidence="5 13" id="KW-0349">Heme</keyword>
<dbReference type="InterPro" id="IPR050182">
    <property type="entry name" value="Cytochrome_P450_fam2"/>
</dbReference>
<dbReference type="FunFam" id="1.10.630.10:FF:000010">
    <property type="entry name" value="cytochrome P450 2W1 isoform X2"/>
    <property type="match status" value="1"/>
</dbReference>
<evidence type="ECO:0000313" key="16">
    <source>
        <dbReference type="Ensembl" id="ENSOABP00000014814.2"/>
    </source>
</evidence>
<dbReference type="InterPro" id="IPR001128">
    <property type="entry name" value="Cyt_P450"/>
</dbReference>